<dbReference type="Pfam" id="PF07452">
    <property type="entry name" value="CHRD"/>
    <property type="match status" value="2"/>
</dbReference>
<evidence type="ECO:0000259" key="2">
    <source>
        <dbReference type="SMART" id="SM00754"/>
    </source>
</evidence>
<dbReference type="OrthoDB" id="8901345at2"/>
<dbReference type="EMBL" id="VOBR01000047">
    <property type="protein sequence ID" value="TWP44884.1"/>
    <property type="molecule type" value="Genomic_DNA"/>
</dbReference>
<proteinExistence type="predicted"/>
<feature type="domain" description="CHRD" evidence="2">
    <location>
        <begin position="196"/>
        <end position="321"/>
    </location>
</feature>
<dbReference type="AlphaFoldDB" id="A0A563EG47"/>
<feature type="domain" description="CHRD" evidence="2">
    <location>
        <begin position="57"/>
        <end position="181"/>
    </location>
</feature>
<dbReference type="SMART" id="SM00754">
    <property type="entry name" value="CHRD"/>
    <property type="match status" value="2"/>
</dbReference>
<protein>
    <submittedName>
        <fullName evidence="3">CHRD domain-containing protein</fullName>
    </submittedName>
</protein>
<name>A0A563EG47_9PSEU</name>
<organism evidence="3 4">
    <name type="scientific">Lentzea tibetensis</name>
    <dbReference type="NCBI Taxonomy" id="2591470"/>
    <lineage>
        <taxon>Bacteria</taxon>
        <taxon>Bacillati</taxon>
        <taxon>Actinomycetota</taxon>
        <taxon>Actinomycetes</taxon>
        <taxon>Pseudonocardiales</taxon>
        <taxon>Pseudonocardiaceae</taxon>
        <taxon>Lentzea</taxon>
    </lineage>
</organism>
<comment type="caution">
    <text evidence="3">The sequence shown here is derived from an EMBL/GenBank/DDBJ whole genome shotgun (WGS) entry which is preliminary data.</text>
</comment>
<keyword evidence="4" id="KW-1185">Reference proteome</keyword>
<accession>A0A563EG47</accession>
<sequence>MSVRKSVLSGIALSVALVGAGSAIAAAHPGHSEPAPGAPADAGNKKVVKVDTTGPATFLVADLNGKNEVSNEGKKNVGDQDGKAKQIIKIQGNQVSFGIQWNGIAAPTAAHIHEGVAGKNGAVKVPFFASPLPGTLNAVTGAVTVDDKALLDSLKKNPGNFYANLHNGEFAAGAVRAQFRKVERADVGSVLNNGDNRFFSFGTGNQEVPGDPAKKVNDPDGFSIFGLKVGNDRINFSIKWSNVSAPTNGHLHKGGIGVNGPVVADLFAAPAGLPASVNAVAGSAAVPQAVTAELKKNPIGHYSNLHTTEFSGGATRGQVFHIG</sequence>
<evidence type="ECO:0000313" key="4">
    <source>
        <dbReference type="Proteomes" id="UP000316639"/>
    </source>
</evidence>
<reference evidence="3 4" key="1">
    <citation type="submission" date="2019-07" db="EMBL/GenBank/DDBJ databases">
        <title>Lentzea xizangensis sp. nov., isolated from Qinghai-Tibetan Plateau Soils.</title>
        <authorList>
            <person name="Huang J."/>
        </authorList>
    </citation>
    <scope>NUCLEOTIDE SEQUENCE [LARGE SCALE GENOMIC DNA]</scope>
    <source>
        <strain evidence="3 4">FXJ1.1311</strain>
    </source>
</reference>
<dbReference type="RefSeq" id="WP_146360492.1">
    <property type="nucleotide sequence ID" value="NZ_VOBR01000047.1"/>
</dbReference>
<feature type="signal peptide" evidence="1">
    <location>
        <begin position="1"/>
        <end position="25"/>
    </location>
</feature>
<gene>
    <name evidence="3" type="ORF">FKR81_40495</name>
</gene>
<evidence type="ECO:0000256" key="1">
    <source>
        <dbReference type="SAM" id="SignalP"/>
    </source>
</evidence>
<keyword evidence="1" id="KW-0732">Signal</keyword>
<evidence type="ECO:0000313" key="3">
    <source>
        <dbReference type="EMBL" id="TWP44884.1"/>
    </source>
</evidence>
<feature type="chain" id="PRO_5022207434" evidence="1">
    <location>
        <begin position="26"/>
        <end position="323"/>
    </location>
</feature>
<dbReference type="Proteomes" id="UP000316639">
    <property type="component" value="Unassembled WGS sequence"/>
</dbReference>
<dbReference type="InterPro" id="IPR010895">
    <property type="entry name" value="CHRD"/>
</dbReference>